<dbReference type="CDD" id="cd03225">
    <property type="entry name" value="ABC_cobalt_CbiO_domain1"/>
    <property type="match status" value="1"/>
</dbReference>
<evidence type="ECO:0000256" key="6">
    <source>
        <dbReference type="ARBA" id="ARBA00022840"/>
    </source>
</evidence>
<organism evidence="10 11">
    <name type="scientific">Geochorda subterranea</name>
    <dbReference type="NCBI Taxonomy" id="3109564"/>
    <lineage>
        <taxon>Bacteria</taxon>
        <taxon>Bacillati</taxon>
        <taxon>Bacillota</taxon>
        <taxon>Limnochordia</taxon>
        <taxon>Limnochordales</taxon>
        <taxon>Geochordaceae</taxon>
        <taxon>Geochorda</taxon>
    </lineage>
</organism>
<dbReference type="InterPro" id="IPR003593">
    <property type="entry name" value="AAA+_ATPase"/>
</dbReference>
<evidence type="ECO:0000256" key="5">
    <source>
        <dbReference type="ARBA" id="ARBA00022741"/>
    </source>
</evidence>
<keyword evidence="5" id="KW-0547">Nucleotide-binding</keyword>
<protein>
    <submittedName>
        <fullName evidence="10">Energy-coupling factor transporter ATPase</fullName>
    </submittedName>
</protein>
<dbReference type="EMBL" id="CP141614">
    <property type="protein sequence ID" value="WRP14129.1"/>
    <property type="molecule type" value="Genomic_DNA"/>
</dbReference>
<dbReference type="InterPro" id="IPR030947">
    <property type="entry name" value="EcfA_1"/>
</dbReference>
<keyword evidence="7" id="KW-1278">Translocase</keyword>
<dbReference type="InterPro" id="IPR050095">
    <property type="entry name" value="ECF_ABC_transporter_ATP-bd"/>
</dbReference>
<gene>
    <name evidence="10" type="ORF">VLY81_11965</name>
</gene>
<dbReference type="PANTHER" id="PTHR43553:SF24">
    <property type="entry name" value="ENERGY-COUPLING FACTOR TRANSPORTER ATP-BINDING PROTEIN ECFA1"/>
    <property type="match status" value="1"/>
</dbReference>
<dbReference type="RefSeq" id="WP_324668424.1">
    <property type="nucleotide sequence ID" value="NZ_CP141614.1"/>
</dbReference>
<comment type="subcellular location">
    <subcellularLocation>
        <location evidence="1">Cell membrane</location>
        <topology evidence="1">Peripheral membrane protein</topology>
    </subcellularLocation>
</comment>
<evidence type="ECO:0000256" key="7">
    <source>
        <dbReference type="ARBA" id="ARBA00022967"/>
    </source>
</evidence>
<evidence type="ECO:0000256" key="4">
    <source>
        <dbReference type="ARBA" id="ARBA00022475"/>
    </source>
</evidence>
<evidence type="ECO:0000256" key="2">
    <source>
        <dbReference type="ARBA" id="ARBA00005417"/>
    </source>
</evidence>
<proteinExistence type="inferred from homology"/>
<keyword evidence="11" id="KW-1185">Reference proteome</keyword>
<dbReference type="SMART" id="SM00382">
    <property type="entry name" value="AAA"/>
    <property type="match status" value="1"/>
</dbReference>
<feature type="domain" description="ABC transporter" evidence="9">
    <location>
        <begin position="7"/>
        <end position="246"/>
    </location>
</feature>
<dbReference type="PANTHER" id="PTHR43553">
    <property type="entry name" value="HEAVY METAL TRANSPORTER"/>
    <property type="match status" value="1"/>
</dbReference>
<keyword evidence="8" id="KW-0472">Membrane</keyword>
<evidence type="ECO:0000256" key="3">
    <source>
        <dbReference type="ARBA" id="ARBA00022448"/>
    </source>
</evidence>
<dbReference type="Proteomes" id="UP001333102">
    <property type="component" value="Chromosome"/>
</dbReference>
<dbReference type="InterPro" id="IPR015856">
    <property type="entry name" value="ABC_transpr_CbiO/EcfA_su"/>
</dbReference>
<reference evidence="11" key="1">
    <citation type="submission" date="2023-12" db="EMBL/GenBank/DDBJ databases">
        <title>Novel isolates from deep terrestrial aquifers shed light on the physiology and ecology of the class Limnochordia.</title>
        <authorList>
            <person name="Karnachuk O.V."/>
            <person name="Lukina A.P."/>
            <person name="Avakyan M.R."/>
            <person name="Kadnikov V."/>
            <person name="Begmatov S."/>
            <person name="Beletsky A.V."/>
            <person name="Mardanov A.V."/>
            <person name="Ravin N.V."/>
        </authorList>
    </citation>
    <scope>NUCLEOTIDE SEQUENCE [LARGE SCALE GENOMIC DNA]</scope>
    <source>
        <strain evidence="11">LN</strain>
    </source>
</reference>
<evidence type="ECO:0000256" key="1">
    <source>
        <dbReference type="ARBA" id="ARBA00004202"/>
    </source>
</evidence>
<dbReference type="Pfam" id="PF00005">
    <property type="entry name" value="ABC_tran"/>
    <property type="match status" value="1"/>
</dbReference>
<keyword evidence="4" id="KW-1003">Cell membrane</keyword>
<dbReference type="PROSITE" id="PS50893">
    <property type="entry name" value="ABC_TRANSPORTER_2"/>
    <property type="match status" value="1"/>
</dbReference>
<evidence type="ECO:0000259" key="9">
    <source>
        <dbReference type="PROSITE" id="PS50893"/>
    </source>
</evidence>
<dbReference type="PROSITE" id="PS00211">
    <property type="entry name" value="ABC_TRANSPORTER_1"/>
    <property type="match status" value="1"/>
</dbReference>
<accession>A0ABZ1BN79</accession>
<dbReference type="Gene3D" id="3.40.50.300">
    <property type="entry name" value="P-loop containing nucleotide triphosphate hydrolases"/>
    <property type="match status" value="1"/>
</dbReference>
<dbReference type="NCBIfam" id="TIGR04520">
    <property type="entry name" value="ECF_ATPase_1"/>
    <property type="match status" value="1"/>
</dbReference>
<evidence type="ECO:0000256" key="8">
    <source>
        <dbReference type="ARBA" id="ARBA00023136"/>
    </source>
</evidence>
<comment type="similarity">
    <text evidence="2">Belongs to the ABC transporter superfamily.</text>
</comment>
<name>A0ABZ1BN79_9FIRM</name>
<dbReference type="InterPro" id="IPR027417">
    <property type="entry name" value="P-loop_NTPase"/>
</dbReference>
<keyword evidence="3" id="KW-0813">Transport</keyword>
<sequence>MPSDPLIEVDRVTYRYAAGGDAPAVVALNEVSWRLWPGELVAVVGRNGSGKSTLARHLNGLLLPDEGRVVVDGIDTRDTARSWEIRRRVGMIFQNPDNQLVATTVEEDVAFGPENLGIAPDEIGRRVAWALEAVGMTEYRRHPPHRLSGGQKQRVAIAGVLAMQPLCIVADEPTSMLDPRGRAEVMETLLDLRRRMGMAVVLITQQMAEAALADRVVVMDQGRVVLEGAPRTVFQRAAGLEALGLDLPVAVAVAERLRLAGVPVDPSVITVEELVEWLCPSSSAT</sequence>
<dbReference type="SUPFAM" id="SSF52540">
    <property type="entry name" value="P-loop containing nucleoside triphosphate hydrolases"/>
    <property type="match status" value="1"/>
</dbReference>
<dbReference type="InterPro" id="IPR017871">
    <property type="entry name" value="ABC_transporter-like_CS"/>
</dbReference>
<evidence type="ECO:0000313" key="11">
    <source>
        <dbReference type="Proteomes" id="UP001333102"/>
    </source>
</evidence>
<keyword evidence="6" id="KW-0067">ATP-binding</keyword>
<evidence type="ECO:0000313" key="10">
    <source>
        <dbReference type="EMBL" id="WRP14129.1"/>
    </source>
</evidence>
<dbReference type="InterPro" id="IPR003439">
    <property type="entry name" value="ABC_transporter-like_ATP-bd"/>
</dbReference>